<feature type="compositionally biased region" description="Low complexity" evidence="1">
    <location>
        <begin position="13"/>
        <end position="36"/>
    </location>
</feature>
<evidence type="ECO:0000256" key="1">
    <source>
        <dbReference type="SAM" id="MobiDB-lite"/>
    </source>
</evidence>
<gene>
    <name evidence="2" type="ORF">NA57DRAFT_31036</name>
</gene>
<evidence type="ECO:0000313" key="3">
    <source>
        <dbReference type="Proteomes" id="UP000799772"/>
    </source>
</evidence>
<dbReference type="EMBL" id="ML978121">
    <property type="protein sequence ID" value="KAF2103766.1"/>
    <property type="molecule type" value="Genomic_DNA"/>
</dbReference>
<dbReference type="Proteomes" id="UP000799772">
    <property type="component" value="Unassembled WGS sequence"/>
</dbReference>
<protein>
    <recommendedName>
        <fullName evidence="4">Tafazzin</fullName>
    </recommendedName>
</protein>
<sequence length="557" mass="61485">MPKKHHHDFTKLGSQYSYSSTSASSKPSDGSSTSSKTVNERLEQLRREQAPKASIEKRNEVSAVLSSPTVPPHLRHLLSIPETAPPKPKIIRGQRALGRGRPPPGPAAPQSWLHMSRHAPRYFGNGSGAEETMKSTSSGGMRRARGRINLTMLDNDMPAFPRLGSLMDGALKTMARHWDSVLEYEQNNLATLPMALKSNLLSYIALYGPDNGIAVNSLKTLFLTNAELPDATGSYELELLDLSGLVGFLESLSLVELQKYWTLPSPQSQPDLSSDLAKLSIVEKPSADEQVLESWDDDPSIEASIPHGPVVNRFPNLTMLSLSNPSPTVSWKDLLSLSVHLPTLTHLSLAHWPLPTLTPNSQTAFVESKHARVHAGGSNFYSVMDDDWHEAANILRRLSNNTYCLRYLDLEGCSEWLAALVFSPNEVEGVALQASGETANSDHLGPGWNSSWSQLTHLNISQGWIPTDVATVQSLPSGLIACELLAYMRSEKVALRSSKGILKKWLVQDKQLQLYQVKRWLEREKEARRVASTIKALRSSVGGKFLFVEHGWDGKRV</sequence>
<evidence type="ECO:0008006" key="4">
    <source>
        <dbReference type="Google" id="ProtNLM"/>
    </source>
</evidence>
<keyword evidence="3" id="KW-1185">Reference proteome</keyword>
<proteinExistence type="predicted"/>
<comment type="caution">
    <text evidence="2">The sequence shown here is derived from an EMBL/GenBank/DDBJ whole genome shotgun (WGS) entry which is preliminary data.</text>
</comment>
<dbReference type="SUPFAM" id="SSF52047">
    <property type="entry name" value="RNI-like"/>
    <property type="match status" value="1"/>
</dbReference>
<organism evidence="2 3">
    <name type="scientific">Rhizodiscina lignyota</name>
    <dbReference type="NCBI Taxonomy" id="1504668"/>
    <lineage>
        <taxon>Eukaryota</taxon>
        <taxon>Fungi</taxon>
        <taxon>Dikarya</taxon>
        <taxon>Ascomycota</taxon>
        <taxon>Pezizomycotina</taxon>
        <taxon>Dothideomycetes</taxon>
        <taxon>Pleosporomycetidae</taxon>
        <taxon>Aulographales</taxon>
        <taxon>Rhizodiscinaceae</taxon>
        <taxon>Rhizodiscina</taxon>
    </lineage>
</organism>
<reference evidence="2" key="1">
    <citation type="journal article" date="2020" name="Stud. Mycol.">
        <title>101 Dothideomycetes genomes: a test case for predicting lifestyles and emergence of pathogens.</title>
        <authorList>
            <person name="Haridas S."/>
            <person name="Albert R."/>
            <person name="Binder M."/>
            <person name="Bloem J."/>
            <person name="Labutti K."/>
            <person name="Salamov A."/>
            <person name="Andreopoulos B."/>
            <person name="Baker S."/>
            <person name="Barry K."/>
            <person name="Bills G."/>
            <person name="Bluhm B."/>
            <person name="Cannon C."/>
            <person name="Castanera R."/>
            <person name="Culley D."/>
            <person name="Daum C."/>
            <person name="Ezra D."/>
            <person name="Gonzalez J."/>
            <person name="Henrissat B."/>
            <person name="Kuo A."/>
            <person name="Liang C."/>
            <person name="Lipzen A."/>
            <person name="Lutzoni F."/>
            <person name="Magnuson J."/>
            <person name="Mondo S."/>
            <person name="Nolan M."/>
            <person name="Ohm R."/>
            <person name="Pangilinan J."/>
            <person name="Park H.-J."/>
            <person name="Ramirez L."/>
            <person name="Alfaro M."/>
            <person name="Sun H."/>
            <person name="Tritt A."/>
            <person name="Yoshinaga Y."/>
            <person name="Zwiers L.-H."/>
            <person name="Turgeon B."/>
            <person name="Goodwin S."/>
            <person name="Spatafora J."/>
            <person name="Crous P."/>
            <person name="Grigoriev I."/>
        </authorList>
    </citation>
    <scope>NUCLEOTIDE SEQUENCE</scope>
    <source>
        <strain evidence="2">CBS 133067</strain>
    </source>
</reference>
<accession>A0A9P4MAK0</accession>
<dbReference type="OrthoDB" id="193467at2759"/>
<evidence type="ECO:0000313" key="2">
    <source>
        <dbReference type="EMBL" id="KAF2103766.1"/>
    </source>
</evidence>
<feature type="compositionally biased region" description="Basic and acidic residues" evidence="1">
    <location>
        <begin position="38"/>
        <end position="60"/>
    </location>
</feature>
<feature type="region of interest" description="Disordered" evidence="1">
    <location>
        <begin position="1"/>
        <end position="69"/>
    </location>
</feature>
<dbReference type="AlphaFoldDB" id="A0A9P4MAK0"/>
<name>A0A9P4MAK0_9PEZI</name>